<dbReference type="GO" id="GO:0038023">
    <property type="term" value="F:signaling receptor activity"/>
    <property type="evidence" value="ECO:0007669"/>
    <property type="project" value="InterPro"/>
</dbReference>
<dbReference type="CDD" id="cd01347">
    <property type="entry name" value="ligand_gated_channel"/>
    <property type="match status" value="1"/>
</dbReference>
<dbReference type="Pfam" id="PF11741">
    <property type="entry name" value="AMIN"/>
    <property type="match status" value="1"/>
</dbReference>
<evidence type="ECO:0000256" key="7">
    <source>
        <dbReference type="ARBA" id="ARBA00022729"/>
    </source>
</evidence>
<gene>
    <name evidence="19" type="primary">fhuA</name>
</gene>
<dbReference type="InterPro" id="IPR039426">
    <property type="entry name" value="TonB-dep_rcpt-like"/>
</dbReference>
<evidence type="ECO:0000256" key="11">
    <source>
        <dbReference type="ARBA" id="ARBA00023136"/>
    </source>
</evidence>
<dbReference type="PaxDb" id="1148-1651674"/>
<keyword evidence="6 13" id="KW-0812">Transmembrane</keyword>
<dbReference type="FunFam" id="2.170.130.10:FF:000001">
    <property type="entry name" value="Catecholate siderophore TonB-dependent receptor"/>
    <property type="match status" value="1"/>
</dbReference>
<evidence type="ECO:0000256" key="5">
    <source>
        <dbReference type="ARBA" id="ARBA00022496"/>
    </source>
</evidence>
<dbReference type="SMR" id="P72602"/>
<evidence type="ECO:0000256" key="13">
    <source>
        <dbReference type="PROSITE-ProRule" id="PRU01360"/>
    </source>
</evidence>
<keyword evidence="19" id="KW-0675">Receptor</keyword>
<dbReference type="InterPro" id="IPR000531">
    <property type="entry name" value="Beta-barrel_TonB"/>
</dbReference>
<dbReference type="PhylomeDB" id="P72602"/>
<accession>P72602</accession>
<evidence type="ECO:0000256" key="6">
    <source>
        <dbReference type="ARBA" id="ARBA00022692"/>
    </source>
</evidence>
<evidence type="ECO:0000256" key="2">
    <source>
        <dbReference type="ARBA" id="ARBA00009810"/>
    </source>
</evidence>
<dbReference type="TCDB" id="1.B.14.1.29">
    <property type="family name" value="the outer membrane receptor (omr) family"/>
</dbReference>
<feature type="chain" id="PRO_5004161256" evidence="15">
    <location>
        <begin position="27"/>
        <end position="828"/>
    </location>
</feature>
<dbReference type="SUPFAM" id="SSF56935">
    <property type="entry name" value="Porins"/>
    <property type="match status" value="1"/>
</dbReference>
<dbReference type="Pfam" id="PF00593">
    <property type="entry name" value="TonB_dep_Rec_b-barrel"/>
    <property type="match status" value="1"/>
</dbReference>
<evidence type="ECO:0000313" key="19">
    <source>
        <dbReference type="EMBL" id="BAA16602.1"/>
    </source>
</evidence>
<keyword evidence="8" id="KW-0408">Iron</keyword>
<feature type="domain" description="TonB-dependent receptor-like beta-barrel" evidence="16">
    <location>
        <begin position="364"/>
        <end position="796"/>
    </location>
</feature>
<keyword evidence="7 15" id="KW-0732">Signal</keyword>
<dbReference type="Gene3D" id="2.170.130.10">
    <property type="entry name" value="TonB-dependent receptor, plug domain"/>
    <property type="match status" value="1"/>
</dbReference>
<evidence type="ECO:0000256" key="9">
    <source>
        <dbReference type="ARBA" id="ARBA00023065"/>
    </source>
</evidence>
<dbReference type="EnsemblBacteria" id="BAA16602">
    <property type="protein sequence ID" value="BAA16602"/>
    <property type="gene ID" value="BAA16602"/>
</dbReference>
<dbReference type="EMBL" id="BA000022">
    <property type="protein sequence ID" value="BAA16602.1"/>
    <property type="molecule type" value="Genomic_DNA"/>
</dbReference>
<dbReference type="InterPro" id="IPR036942">
    <property type="entry name" value="Beta-barrel_TonB_sf"/>
</dbReference>
<dbReference type="InterPro" id="IPR012910">
    <property type="entry name" value="Plug_dom"/>
</dbReference>
<evidence type="ECO:0000259" key="17">
    <source>
        <dbReference type="Pfam" id="PF07715"/>
    </source>
</evidence>
<dbReference type="PANTHER" id="PTHR32552:SF68">
    <property type="entry name" value="FERRICHROME OUTER MEMBRANE TRANSPORTER_PHAGE RECEPTOR"/>
    <property type="match status" value="1"/>
</dbReference>
<dbReference type="FunFam" id="2.40.170.20:FF:000005">
    <property type="entry name" value="TonB-dependent siderophore receptor"/>
    <property type="match status" value="1"/>
</dbReference>
<evidence type="ECO:0000256" key="15">
    <source>
        <dbReference type="SAM" id="SignalP"/>
    </source>
</evidence>
<dbReference type="PANTHER" id="PTHR32552">
    <property type="entry name" value="FERRICHROME IRON RECEPTOR-RELATED"/>
    <property type="match status" value="1"/>
</dbReference>
<feature type="domain" description="TonB-dependent receptor plug" evidence="17">
    <location>
        <begin position="191"/>
        <end position="289"/>
    </location>
</feature>
<dbReference type="GO" id="GO:0015891">
    <property type="term" value="P:siderophore transport"/>
    <property type="evidence" value="ECO:0007669"/>
    <property type="project" value="InterPro"/>
</dbReference>
<feature type="domain" description="AMIN" evidence="18">
    <location>
        <begin position="49"/>
        <end position="127"/>
    </location>
</feature>
<keyword evidence="4 13" id="KW-1134">Transmembrane beta strand</keyword>
<keyword evidence="12 13" id="KW-0998">Cell outer membrane</keyword>
<dbReference type="IntAct" id="P72602">
    <property type="interactions" value="1"/>
</dbReference>
<comment type="similarity">
    <text evidence="2 13 14">Belongs to the TonB-dependent receptor family.</text>
</comment>
<dbReference type="InterPro" id="IPR021731">
    <property type="entry name" value="AMIN_dom"/>
</dbReference>
<dbReference type="AlphaFoldDB" id="P72602"/>
<evidence type="ECO:0000256" key="12">
    <source>
        <dbReference type="ARBA" id="ARBA00023237"/>
    </source>
</evidence>
<dbReference type="NCBIfam" id="TIGR01783">
    <property type="entry name" value="TonB-siderophor"/>
    <property type="match status" value="1"/>
</dbReference>
<dbReference type="PROSITE" id="PS52016">
    <property type="entry name" value="TONB_DEPENDENT_REC_3"/>
    <property type="match status" value="1"/>
</dbReference>
<keyword evidence="10 14" id="KW-0798">TonB box</keyword>
<evidence type="ECO:0000256" key="10">
    <source>
        <dbReference type="ARBA" id="ARBA00023077"/>
    </source>
</evidence>
<dbReference type="Proteomes" id="UP000001425">
    <property type="component" value="Chromosome"/>
</dbReference>
<evidence type="ECO:0000256" key="4">
    <source>
        <dbReference type="ARBA" id="ARBA00022452"/>
    </source>
</evidence>
<evidence type="ECO:0000256" key="8">
    <source>
        <dbReference type="ARBA" id="ARBA00023004"/>
    </source>
</evidence>
<dbReference type="PIR" id="S74450">
    <property type="entry name" value="S74450"/>
</dbReference>
<dbReference type="Gene3D" id="2.40.170.20">
    <property type="entry name" value="TonB-dependent receptor, beta-barrel domain"/>
    <property type="match status" value="1"/>
</dbReference>
<dbReference type="GO" id="GO:0009279">
    <property type="term" value="C:cell outer membrane"/>
    <property type="evidence" value="ECO:0007669"/>
    <property type="project" value="UniProtKB-SubCell"/>
</dbReference>
<dbReference type="GO" id="GO:0015343">
    <property type="term" value="F:siderophore-iron transmembrane transporter activity"/>
    <property type="evidence" value="ECO:0007669"/>
    <property type="project" value="InterPro"/>
</dbReference>
<feature type="signal peptide" evidence="15">
    <location>
        <begin position="1"/>
        <end position="26"/>
    </location>
</feature>
<dbReference type="eggNOG" id="COG4774">
    <property type="taxonomic scope" value="Bacteria"/>
</dbReference>
<reference evidence="19 20" key="2">
    <citation type="journal article" date="1996" name="DNA Res.">
        <title>Sequence analysis of the genome of the unicellular cyanobacterium Synechocystis sp. strain PCC6803. II. Sequence determination of the entire genome and assignment of potential protein-coding regions.</title>
        <authorList>
            <person name="Kaneko T."/>
            <person name="Sato S."/>
            <person name="Kotani H."/>
            <person name="Tanaka A."/>
            <person name="Asamizu E."/>
            <person name="Nakamura Y."/>
            <person name="Miyajima N."/>
            <person name="Hirosawa M."/>
            <person name="Sugiura M."/>
            <person name="Sasamoto S."/>
            <person name="Kimura T."/>
            <person name="Hosouchi T."/>
            <person name="Matsuno A."/>
            <person name="Muraki A."/>
            <person name="Nakazaki N."/>
            <person name="Naruo K."/>
            <person name="Okumura S."/>
            <person name="Shimpo S."/>
            <person name="Takeuchi C."/>
            <person name="Wada T."/>
            <person name="Watanabe A."/>
            <person name="Yamada M."/>
            <person name="Yasuda M."/>
            <person name="Tabata S."/>
        </authorList>
    </citation>
    <scope>NUCLEOTIDE SEQUENCE [LARGE SCALE GENOMIC DNA]</scope>
    <source>
        <strain evidence="20">ATCC 27184 / PCC 6803 / Kazusa</strain>
    </source>
</reference>
<dbReference type="InterPro" id="IPR010105">
    <property type="entry name" value="TonB_sidphr_rcpt"/>
</dbReference>
<evidence type="ECO:0000259" key="18">
    <source>
        <dbReference type="Pfam" id="PF11741"/>
    </source>
</evidence>
<keyword evidence="5" id="KW-0410">Iron transport</keyword>
<dbReference type="STRING" id="1148.gene:10497457"/>
<keyword evidence="11 13" id="KW-0472">Membrane</keyword>
<evidence type="ECO:0000256" key="1">
    <source>
        <dbReference type="ARBA" id="ARBA00004571"/>
    </source>
</evidence>
<dbReference type="Pfam" id="PF07715">
    <property type="entry name" value="Plug"/>
    <property type="match status" value="1"/>
</dbReference>
<name>P72602_SYNY3</name>
<evidence type="ECO:0000259" key="16">
    <source>
        <dbReference type="Pfam" id="PF00593"/>
    </source>
</evidence>
<evidence type="ECO:0000313" key="20">
    <source>
        <dbReference type="Proteomes" id="UP000001425"/>
    </source>
</evidence>
<evidence type="ECO:0000256" key="3">
    <source>
        <dbReference type="ARBA" id="ARBA00022448"/>
    </source>
</evidence>
<protein>
    <submittedName>
        <fullName evidence="19">Ferrichrome-iron receptor</fullName>
    </submittedName>
</protein>
<evidence type="ECO:0000256" key="14">
    <source>
        <dbReference type="RuleBase" id="RU003357"/>
    </source>
</evidence>
<dbReference type="KEGG" id="syn:sll1406"/>
<sequence>MNTKISLGLTICCLCSGLVAPLPILAQINNSGAQTKIQAQVGSILVTGVNLKSTEKGLELELANNSPIPVQPLIYPQGNLLIIELTDALLDIPGGEFNQENPSPQIAAIAITQGENNIVRITVTGVDNNLPEVTVSSVDQNLVLSLTSSSTAIAPENPESEIEVVATQEGQGEASYFVPSASTATGLDTPLLDIPQSIQVVPQQVLQDRNVTELGPALQTVPGVSPAGGRGTSVFGPGFLIRGFPVNNSIFRDGIPYQSLAPLNTTDIEQIEVLKGPSSIVFGAGEPGGSINLISKKPLDEPYYNAAVSLGNYNDYRLDVDLSGPLLPEAIDTVNYRLNVSYETSGSFRDFVYGDLWVVSPTLTWNIGPDTKLNIYGQYTTNRETLDEGIPAPNIADLPSNRFLGERFSKFEQDQYLIGYTFNHDFNENLKLRHAMQYLAYAPVRYAPLFDFFDEDTGELNRFEYYGGGNYQRFFTNAELIGEFYTGPVKHRVLFGLEYRNDTETPEFQFSNTFAPINVFNPVYTNTPFPIAPEFFRDDQVNRFAVYLQDQMDLFDNLKLLVGLRYDSATQNRSTQSITDPREEFNQTDNQLTPRVGIIYQPIPTVSLYGSYTTSFNPSFAASLNADGSTFDPQTGRQFEVGVKADITDKLSVTFSAFDIRKQNVPTIDPANLLFTIQTGEQTSRGVELYLGGEILPGWNIVTGYSYLDAFVSQDNTDIVDNTLSNVPSNQFSLWTTYEIQSGNLQGLGFGLGLFYVDQREGDLDNTFVLPSYFRTDAAIFYRRENWELQLNIENLFNTQYLAESNDFDLSVYPGAPFTVVGKIGVTF</sequence>
<keyword evidence="9" id="KW-0406">Ion transport</keyword>
<proteinExistence type="inferred from homology"/>
<keyword evidence="20" id="KW-1185">Reference proteome</keyword>
<dbReference type="InParanoid" id="P72602"/>
<organism evidence="19 20">
    <name type="scientific">Synechocystis sp. (strain ATCC 27184 / PCC 6803 / Kazusa)</name>
    <dbReference type="NCBI Taxonomy" id="1111708"/>
    <lineage>
        <taxon>Bacteria</taxon>
        <taxon>Bacillati</taxon>
        <taxon>Cyanobacteriota</taxon>
        <taxon>Cyanophyceae</taxon>
        <taxon>Synechococcales</taxon>
        <taxon>Merismopediaceae</taxon>
        <taxon>Synechocystis</taxon>
    </lineage>
</organism>
<reference evidence="19 20" key="1">
    <citation type="journal article" date="1995" name="DNA Res.">
        <title>Sequence analysis of the genome of the unicellular cyanobacterium Synechocystis sp. strain PCC6803. I. Sequence features in the 1 Mb region from map positions 64% to 92% of the genome.</title>
        <authorList>
            <person name="Kaneko T."/>
            <person name="Tanaka A."/>
            <person name="Sato S."/>
            <person name="Kotani H."/>
            <person name="Sazuka T."/>
            <person name="Miyajima N."/>
            <person name="Sugiura M."/>
            <person name="Tabata S."/>
        </authorList>
    </citation>
    <scope>NUCLEOTIDE SEQUENCE [LARGE SCALE GENOMIC DNA]</scope>
    <source>
        <strain evidence="20">ATCC 27184 / PCC 6803 / Kazusa</strain>
    </source>
</reference>
<keyword evidence="3 13" id="KW-0813">Transport</keyword>
<dbReference type="InterPro" id="IPR037066">
    <property type="entry name" value="Plug_dom_sf"/>
</dbReference>
<comment type="subcellular location">
    <subcellularLocation>
        <location evidence="1 13">Cell outer membrane</location>
        <topology evidence="1 13">Multi-pass membrane protein</topology>
    </subcellularLocation>
</comment>